<dbReference type="AlphaFoldDB" id="A0AAE3VTX5"/>
<comment type="caution">
    <text evidence="4">The sequence shown here is derived from an EMBL/GenBank/DDBJ whole genome shotgun (WGS) entry which is preliminary data.</text>
</comment>
<dbReference type="SUPFAM" id="SSF52091">
    <property type="entry name" value="SpoIIaa-like"/>
    <property type="match status" value="1"/>
</dbReference>
<evidence type="ECO:0000256" key="1">
    <source>
        <dbReference type="ARBA" id="ARBA00009013"/>
    </source>
</evidence>
<organism evidence="4 5">
    <name type="scientific">Amorphus orientalis</name>
    <dbReference type="NCBI Taxonomy" id="649198"/>
    <lineage>
        <taxon>Bacteria</taxon>
        <taxon>Pseudomonadati</taxon>
        <taxon>Pseudomonadota</taxon>
        <taxon>Alphaproteobacteria</taxon>
        <taxon>Hyphomicrobiales</taxon>
        <taxon>Amorphaceae</taxon>
        <taxon>Amorphus</taxon>
    </lineage>
</organism>
<comment type="similarity">
    <text evidence="1 2">Belongs to the anti-sigma-factor antagonist family.</text>
</comment>
<evidence type="ECO:0000313" key="4">
    <source>
        <dbReference type="EMBL" id="MDQ0317541.1"/>
    </source>
</evidence>
<keyword evidence="5" id="KW-1185">Reference proteome</keyword>
<dbReference type="GO" id="GO:0043856">
    <property type="term" value="F:anti-sigma factor antagonist activity"/>
    <property type="evidence" value="ECO:0007669"/>
    <property type="project" value="InterPro"/>
</dbReference>
<dbReference type="InterPro" id="IPR002645">
    <property type="entry name" value="STAS_dom"/>
</dbReference>
<dbReference type="NCBIfam" id="TIGR00377">
    <property type="entry name" value="ant_ant_sig"/>
    <property type="match status" value="1"/>
</dbReference>
<evidence type="ECO:0000256" key="2">
    <source>
        <dbReference type="RuleBase" id="RU003749"/>
    </source>
</evidence>
<name>A0AAE3VTX5_9HYPH</name>
<dbReference type="InterPro" id="IPR036513">
    <property type="entry name" value="STAS_dom_sf"/>
</dbReference>
<gene>
    <name evidence="4" type="ORF">J2S73_004025</name>
</gene>
<proteinExistence type="inferred from homology"/>
<dbReference type="InterPro" id="IPR003658">
    <property type="entry name" value="Anti-sigma_ant"/>
</dbReference>
<dbReference type="EMBL" id="JAUSUL010000005">
    <property type="protein sequence ID" value="MDQ0317541.1"/>
    <property type="molecule type" value="Genomic_DNA"/>
</dbReference>
<evidence type="ECO:0000259" key="3">
    <source>
        <dbReference type="PROSITE" id="PS50801"/>
    </source>
</evidence>
<dbReference type="RefSeq" id="WP_306887460.1">
    <property type="nucleotide sequence ID" value="NZ_JAUSUL010000005.1"/>
</dbReference>
<reference evidence="4" key="1">
    <citation type="submission" date="2023-07" db="EMBL/GenBank/DDBJ databases">
        <title>Genomic Encyclopedia of Type Strains, Phase IV (KMG-IV): sequencing the most valuable type-strain genomes for metagenomic binning, comparative biology and taxonomic classification.</title>
        <authorList>
            <person name="Goeker M."/>
        </authorList>
    </citation>
    <scope>NUCLEOTIDE SEQUENCE</scope>
    <source>
        <strain evidence="4">DSM 21202</strain>
    </source>
</reference>
<protein>
    <recommendedName>
        <fullName evidence="2">Anti-sigma factor antagonist</fullName>
    </recommendedName>
</protein>
<dbReference type="PROSITE" id="PS50801">
    <property type="entry name" value="STAS"/>
    <property type="match status" value="1"/>
</dbReference>
<dbReference type="Pfam" id="PF01740">
    <property type="entry name" value="STAS"/>
    <property type="match status" value="1"/>
</dbReference>
<evidence type="ECO:0000313" key="5">
    <source>
        <dbReference type="Proteomes" id="UP001229244"/>
    </source>
</evidence>
<dbReference type="Proteomes" id="UP001229244">
    <property type="component" value="Unassembled WGS sequence"/>
</dbReference>
<dbReference type="CDD" id="cd07043">
    <property type="entry name" value="STAS_anti-anti-sigma_factors"/>
    <property type="match status" value="1"/>
</dbReference>
<dbReference type="PANTHER" id="PTHR33495">
    <property type="entry name" value="ANTI-SIGMA FACTOR ANTAGONIST TM_1081-RELATED-RELATED"/>
    <property type="match status" value="1"/>
</dbReference>
<sequence>MSGLSVAEDEVDDVAVLAPAGRIDSTNAKSFEALVLQKVQEGKTGIVMDFGDLEYISSAGLRVVLIAGKKVKAEGGVLALCRLSPTIRDVFEISGFISLFPVVETREEAIAAAKG</sequence>
<accession>A0AAE3VTX5</accession>
<feature type="domain" description="STAS" evidence="3">
    <location>
        <begin position="4"/>
        <end position="113"/>
    </location>
</feature>
<dbReference type="Gene3D" id="3.30.750.24">
    <property type="entry name" value="STAS domain"/>
    <property type="match status" value="1"/>
</dbReference>